<dbReference type="OMA" id="KPFHHSG"/>
<keyword evidence="9" id="KW-0175">Coiled coil</keyword>
<dbReference type="SMART" id="SM00326">
    <property type="entry name" value="SH3"/>
    <property type="match status" value="1"/>
</dbReference>
<evidence type="ECO:0000259" key="11">
    <source>
        <dbReference type="PROSITE" id="PS51650"/>
    </source>
</evidence>
<evidence type="ECO:0000256" key="9">
    <source>
        <dbReference type="SAM" id="Coils"/>
    </source>
</evidence>
<dbReference type="GeneTree" id="ENSGT00940000157734"/>
<dbReference type="Pfam" id="PF20421">
    <property type="entry name" value="DHR-2_Lobe_C"/>
    <property type="match status" value="1"/>
</dbReference>
<dbReference type="InterPro" id="IPR043161">
    <property type="entry name" value="DOCK_C_lobe_A"/>
</dbReference>
<feature type="domain" description="C2 DOCK-type" evidence="11">
    <location>
        <begin position="439"/>
        <end position="622"/>
    </location>
</feature>
<evidence type="ECO:0000256" key="1">
    <source>
        <dbReference type="ARBA" id="ARBA00004370"/>
    </source>
</evidence>
<proteinExistence type="inferred from homology"/>
<feature type="coiled-coil region" evidence="9">
    <location>
        <begin position="188"/>
        <end position="215"/>
    </location>
</feature>
<evidence type="ECO:0000256" key="5">
    <source>
        <dbReference type="ARBA" id="ARBA00022553"/>
    </source>
</evidence>
<dbReference type="InterPro" id="IPR027357">
    <property type="entry name" value="DOCKER_dom"/>
</dbReference>
<dbReference type="FunFam" id="1.20.1270.350:FF:000001">
    <property type="entry name" value="dedicator of cytokinesis protein 4"/>
    <property type="match status" value="1"/>
</dbReference>
<keyword evidence="14" id="KW-1185">Reference proteome</keyword>
<dbReference type="InterPro" id="IPR032376">
    <property type="entry name" value="DOCK_N"/>
</dbReference>
<dbReference type="InterPro" id="IPR046769">
    <property type="entry name" value="DOCKER_Lobe_A"/>
</dbReference>
<dbReference type="FunFam" id="1.20.58.740:FF:000004">
    <property type="entry name" value="Dedicator of cytokinesis protein 1"/>
    <property type="match status" value="1"/>
</dbReference>
<dbReference type="InterPro" id="IPR043162">
    <property type="entry name" value="DOCK_C_lobe_C"/>
</dbReference>
<dbReference type="Pfam" id="PF14429">
    <property type="entry name" value="DOCK-C2"/>
    <property type="match status" value="1"/>
</dbReference>
<keyword evidence="7" id="KW-0472">Membrane</keyword>
<feature type="domain" description="DOCKER" evidence="12">
    <location>
        <begin position="1224"/>
        <end position="1635"/>
    </location>
</feature>
<dbReference type="InterPro" id="IPR036028">
    <property type="entry name" value="SH3-like_dom_sf"/>
</dbReference>
<dbReference type="Gene3D" id="1.20.1270.350">
    <property type="entry name" value="Dedicator of cytokinesis N-terminal subdomain"/>
    <property type="match status" value="1"/>
</dbReference>
<dbReference type="GO" id="GO:0005737">
    <property type="term" value="C:cytoplasm"/>
    <property type="evidence" value="ECO:0007669"/>
    <property type="project" value="UniProtKB-SubCell"/>
</dbReference>
<dbReference type="Gene3D" id="1.25.40.410">
    <property type="match status" value="1"/>
</dbReference>
<evidence type="ECO:0000256" key="8">
    <source>
        <dbReference type="PROSITE-ProRule" id="PRU00983"/>
    </source>
</evidence>
<evidence type="ECO:0000256" key="2">
    <source>
        <dbReference type="ARBA" id="ARBA00004496"/>
    </source>
</evidence>
<dbReference type="Pfam" id="PF23554">
    <property type="entry name" value="TPR_DOCK"/>
    <property type="match status" value="1"/>
</dbReference>
<dbReference type="InterPro" id="IPR056372">
    <property type="entry name" value="TPR_DOCK"/>
</dbReference>
<dbReference type="InterPro" id="IPR046770">
    <property type="entry name" value="DOCKER_Lobe_B"/>
</dbReference>
<dbReference type="GO" id="GO:0031267">
    <property type="term" value="F:small GTPase binding"/>
    <property type="evidence" value="ECO:0007669"/>
    <property type="project" value="TreeGrafter"/>
</dbReference>
<dbReference type="Pfam" id="PF20422">
    <property type="entry name" value="DHR-2_Lobe_B"/>
    <property type="match status" value="1"/>
</dbReference>
<evidence type="ECO:0000256" key="10">
    <source>
        <dbReference type="SAM" id="MobiDB-lite"/>
    </source>
</evidence>
<evidence type="ECO:0000256" key="7">
    <source>
        <dbReference type="ARBA" id="ARBA00023136"/>
    </source>
</evidence>
<dbReference type="STRING" id="41447.ENSSDUP00000031885"/>
<dbReference type="Pfam" id="PF16172">
    <property type="entry name" value="DOCK_N"/>
    <property type="match status" value="1"/>
</dbReference>
<dbReference type="InterPro" id="IPR026791">
    <property type="entry name" value="DOCK"/>
</dbReference>
<keyword evidence="5" id="KW-0597">Phosphoprotein</keyword>
<dbReference type="Ensembl" id="ENSSDUT00000032435.1">
    <property type="protein sequence ID" value="ENSSDUP00000031885.1"/>
    <property type="gene ID" value="ENSSDUG00000022898.1"/>
</dbReference>
<feature type="region of interest" description="Disordered" evidence="10">
    <location>
        <begin position="1727"/>
        <end position="1752"/>
    </location>
</feature>
<dbReference type="SUPFAM" id="SSF50044">
    <property type="entry name" value="SH3-domain"/>
    <property type="match status" value="1"/>
</dbReference>
<evidence type="ECO:0000313" key="13">
    <source>
        <dbReference type="Ensembl" id="ENSSDUP00000031885.1"/>
    </source>
</evidence>
<protein>
    <submittedName>
        <fullName evidence="13">Dedicator of cytokinesis 5</fullName>
    </submittedName>
</protein>
<dbReference type="Gene3D" id="1.20.58.740">
    <property type="match status" value="1"/>
</dbReference>
<reference evidence="13" key="2">
    <citation type="submission" date="2025-09" db="UniProtKB">
        <authorList>
            <consortium name="Ensembl"/>
        </authorList>
    </citation>
    <scope>IDENTIFICATION</scope>
</reference>
<dbReference type="Gene3D" id="2.30.30.40">
    <property type="entry name" value="SH3 Domains"/>
    <property type="match status" value="1"/>
</dbReference>
<dbReference type="Pfam" id="PF06920">
    <property type="entry name" value="DHR-2_Lobe_A"/>
    <property type="match status" value="1"/>
</dbReference>
<dbReference type="SUPFAM" id="SSF48371">
    <property type="entry name" value="ARM repeat"/>
    <property type="match status" value="1"/>
</dbReference>
<reference evidence="13" key="1">
    <citation type="submission" date="2025-08" db="UniProtKB">
        <authorList>
            <consortium name="Ensembl"/>
        </authorList>
    </citation>
    <scope>IDENTIFICATION</scope>
</reference>
<dbReference type="GO" id="GO:0007264">
    <property type="term" value="P:small GTPase-mediated signal transduction"/>
    <property type="evidence" value="ECO:0007669"/>
    <property type="project" value="InterPro"/>
</dbReference>
<dbReference type="InterPro" id="IPR016024">
    <property type="entry name" value="ARM-type_fold"/>
</dbReference>
<dbReference type="PANTHER" id="PTHR45653:SF3">
    <property type="entry name" value="DEDICATOR OF CYTOKINESIS PROTEIN 5"/>
    <property type="match status" value="1"/>
</dbReference>
<organism evidence="13 14">
    <name type="scientific">Seriola dumerili</name>
    <name type="common">Greater amberjack</name>
    <name type="synonym">Caranx dumerili</name>
    <dbReference type="NCBI Taxonomy" id="41447"/>
    <lineage>
        <taxon>Eukaryota</taxon>
        <taxon>Metazoa</taxon>
        <taxon>Chordata</taxon>
        <taxon>Craniata</taxon>
        <taxon>Vertebrata</taxon>
        <taxon>Euteleostomi</taxon>
        <taxon>Actinopterygii</taxon>
        <taxon>Neopterygii</taxon>
        <taxon>Teleostei</taxon>
        <taxon>Neoteleostei</taxon>
        <taxon>Acanthomorphata</taxon>
        <taxon>Carangaria</taxon>
        <taxon>Carangiformes</taxon>
        <taxon>Carangidae</taxon>
        <taxon>Seriola</taxon>
    </lineage>
</organism>
<evidence type="ECO:0000256" key="3">
    <source>
        <dbReference type="ARBA" id="ARBA00022443"/>
    </source>
</evidence>
<sequence length="1752" mass="201847">RANWFPFPGREALLFTSAIYNYDPSGEQELCLQVGDTVHILEKLEGDASLFPQGIFPSSYIHLKEATVEGIGQQEIIIPADLPLVQELGATLREWAQIWHNLFVVNKTTLFRSVQQMAYSLIEYRSQIVSGTLPKDDLVELKKKVTAKIDYGNRILGLDLVVRDEAGNTLDPDWTSTVSLFRAHETASRSVDDRIQEEKTRLQNLEMRRQTLFSTVHTYSLLMNLKNFVCNIGEDAELLMSLYDPDQSEFISENFLVRWDSMGMPKEIEKLNNLPALFTDLSSSDLMRQRLFLVCQIIRVGSMELKEGKKHTGGLRRPFGVAVMDITDIAHGKTDDEDKQHFIPFQIAMETYIRQRQLIMSPLMPSRVIGENEPLTAVFNKVIATREVNHKGQGLFVTLKLLPGDLAQVRKDYPHFVDRSTAIVRKMGFPEIILPGNVRNDIYITLLQGEFDRGKKKTPKNVEVILTVHDDEGNPMEKAIFPGAGYDGITEYKSVIYYQVKQPCWNETVKVTIPIEDVCRSHLRVMFRHRSSQDSRDKSEKPFGMAFVRLMRGDGTTLKDGRHELIVYKVDMKKAEDAKVYLTLPATWDEVEEKEKQTGKQFHHSGLIPVTKDSFQIATLTCSTKLTQNVDLLGLLNWRSNPEDLDQILQRLMEVEGGEIVKFLQDTLDALFNIMMDTSEKDTYDTLVFNALVFIITLIGDIKFQHFNPVLETYINKHFSATLAYMKLTGVLNYYVGHAEEPILTERLYVALKALKYLFRFIVQSRVLYLRFYGNSEDGDAFFNSIRTLFLSFNTLMDRPLDEGVKIKGAILKYLPSIINDIQTVFDPVELSILLAKFIESIPDSQLVRQKLGCMCKMVESDLFRQPDCRDVLLPLVTDQLSGQLDDHSSKPDHEACVQLLSTVLDNLDRKDVGPTRGHVQLIMERLLRRVNRTVISMDRSSSLIGHYLACMTAILKQMDDMHYAHYISTFKTRQDIIDFLMETFIMFKDLMGNIFPTDWMNMNLVQMQVFLRAINQYSDVLNMYFLDQAHFELQLWNNYFHLTVAFLTHKTLQLESFSQEKRNKILNKYGDMRKTIGFKIRDMWYNLGPHKMKFIPAMVGPMLEVTLVPQPELRKATIPIFFDMMQCEHNFSPGRTFETFENELITKLDQEVEGGRGDEQYKVLLEKTLLEHCRRHRYLSQSGEELALLLSSLLENLLAYRTITHDESPEHRMSCTVNVLNFYKEKKREDIYIRYLYKLRDLHLDCENYTEAAYTLLLHAELLEWSDKTCAPHLIPRDGQHVWTQQELKERLFQEIICYLDKGKMWEKAIELGKQLAKMHESHMFDFMELSQLLKKQAQFYENIMHAMRPQPEYFAVGYYGLGFPSFLRNKMFIYRGKEYEWLEDFSLKLLSQFPNAVRMTSTAAPGDDISSSPGQHIQCFTVKPVLTVPRQFKDKGVPEQILNYYRTNEMDQFQYSRPFRKGEKDPDNEFATMWIERTTYITAYRFPGILKWFEVKSVSVEEISPLENAVETMEMANEKLSNLVQHQACDRSLSINPLSMMLSGIVDPAVMGGFSNYEKAFFTDTYIQQHPQDHERIEVLKHLIALQIPLLADGIRIHGEKTTEQLKPLHNRLVTCFQDLREKVEKHYGVITLPCSLTEKKKSRVGSVVMPYILSSTLRRMSTVSTLSNASSGLSSGYASSDGPSCISSQESVPSSSPCFPCLLLPLSVSGLEFCVLFTPPLPMKIESKPPPPPPKTRKSMFPSYEHTPQ</sequence>
<dbReference type="PROSITE" id="PS51650">
    <property type="entry name" value="C2_DOCK"/>
    <property type="match status" value="1"/>
</dbReference>
<comment type="subcellular location">
    <subcellularLocation>
        <location evidence="2">Cytoplasm</location>
    </subcellularLocation>
    <subcellularLocation>
        <location evidence="1">Membrane</location>
    </subcellularLocation>
</comment>
<dbReference type="GO" id="GO:0016477">
    <property type="term" value="P:cell migration"/>
    <property type="evidence" value="ECO:0007669"/>
    <property type="project" value="TreeGrafter"/>
</dbReference>
<comment type="similarity">
    <text evidence="8">Belongs to the DOCK family.</text>
</comment>
<dbReference type="FunFam" id="2.60.40.150:FF:000044">
    <property type="entry name" value="dedicator of cytokinesis protein 1"/>
    <property type="match status" value="1"/>
</dbReference>
<dbReference type="GO" id="GO:0005886">
    <property type="term" value="C:plasma membrane"/>
    <property type="evidence" value="ECO:0007669"/>
    <property type="project" value="TreeGrafter"/>
</dbReference>
<evidence type="ECO:0000256" key="4">
    <source>
        <dbReference type="ARBA" id="ARBA00022490"/>
    </source>
</evidence>
<dbReference type="Gene3D" id="2.60.40.150">
    <property type="entry name" value="C2 domain"/>
    <property type="match status" value="1"/>
</dbReference>
<dbReference type="FunFam" id="1.25.40.410:FF:000004">
    <property type="entry name" value="Dedicator of cytokinesis protein 1"/>
    <property type="match status" value="1"/>
</dbReference>
<name>A0A3B4VQA7_SERDU</name>
<keyword evidence="6" id="KW-0344">Guanine-nucleotide releasing factor</keyword>
<dbReference type="GO" id="GO:0005085">
    <property type="term" value="F:guanyl-nucleotide exchange factor activity"/>
    <property type="evidence" value="ECO:0007669"/>
    <property type="project" value="UniProtKB-KW"/>
</dbReference>
<dbReference type="InterPro" id="IPR035892">
    <property type="entry name" value="C2_domain_sf"/>
</dbReference>
<keyword evidence="3" id="KW-0728">SH3 domain</keyword>
<dbReference type="PANTHER" id="PTHR45653">
    <property type="entry name" value="DEDICATOR OF CYTOKINESIS"/>
    <property type="match status" value="1"/>
</dbReference>
<dbReference type="PROSITE" id="PS51651">
    <property type="entry name" value="DOCKER"/>
    <property type="match status" value="1"/>
</dbReference>
<dbReference type="InterPro" id="IPR042455">
    <property type="entry name" value="DOCK_N_sub1"/>
</dbReference>
<accession>A0A3B4VQA7</accession>
<dbReference type="Proteomes" id="UP000261420">
    <property type="component" value="Unplaced"/>
</dbReference>
<evidence type="ECO:0000313" key="14">
    <source>
        <dbReference type="Proteomes" id="UP000261420"/>
    </source>
</evidence>
<dbReference type="InterPro" id="IPR027007">
    <property type="entry name" value="C2_DOCK-type_domain"/>
</dbReference>
<dbReference type="InterPro" id="IPR001452">
    <property type="entry name" value="SH3_domain"/>
</dbReference>
<dbReference type="GO" id="GO:0007520">
    <property type="term" value="P:myoblast fusion"/>
    <property type="evidence" value="ECO:0007669"/>
    <property type="project" value="TreeGrafter"/>
</dbReference>
<keyword evidence="4" id="KW-0963">Cytoplasm</keyword>
<evidence type="ECO:0000256" key="6">
    <source>
        <dbReference type="ARBA" id="ARBA00022658"/>
    </source>
</evidence>
<dbReference type="InterPro" id="IPR046773">
    <property type="entry name" value="DOCKER_Lobe_C"/>
</dbReference>
<evidence type="ECO:0000259" key="12">
    <source>
        <dbReference type="PROSITE" id="PS51651"/>
    </source>
</evidence>